<evidence type="ECO:0000313" key="1">
    <source>
        <dbReference type="EMBL" id="CAG7579964.1"/>
    </source>
</evidence>
<accession>A0A8D9CBN1</accession>
<name>A0A8D9CBN1_9VIRU</name>
<dbReference type="EMBL" id="OU342829">
    <property type="protein sequence ID" value="CAG7579964.1"/>
    <property type="molecule type" value="Genomic_DNA"/>
</dbReference>
<reference evidence="1" key="1">
    <citation type="submission" date="2021-06" db="EMBL/GenBank/DDBJ databases">
        <authorList>
            <person name="Gannon L."/>
            <person name="Redgwell R T."/>
            <person name="Michniewski S."/>
            <person name="Harrison D C."/>
            <person name="Millard A."/>
        </authorList>
    </citation>
    <scope>NUCLEOTIDE SEQUENCE</scope>
</reference>
<protein>
    <submittedName>
        <fullName evidence="1">Uncharacterized protein</fullName>
    </submittedName>
</protein>
<sequence>MYFYEIGYHSMEECPTISLCHEEQFTKDEFQEMSASCYANAWKKSKWREYNSNQNDDFDKMNISCDDLLSEASNLMVSDYNFQLVTYNQRFSPFGWASVEDKDDWSNETSRDNELILIREKVSQIKKSEDRENRLGKILD</sequence>
<gene>
    <name evidence="1" type="ORF">SLAVMIC_00181</name>
</gene>
<proteinExistence type="predicted"/>
<organism evidence="1">
    <name type="scientific">uncultured marine phage</name>
    <dbReference type="NCBI Taxonomy" id="707152"/>
    <lineage>
        <taxon>Viruses</taxon>
        <taxon>environmental samples</taxon>
    </lineage>
</organism>